<evidence type="ECO:0000256" key="1">
    <source>
        <dbReference type="SAM" id="MobiDB-lite"/>
    </source>
</evidence>
<dbReference type="Proteomes" id="UP000499080">
    <property type="component" value="Unassembled WGS sequence"/>
</dbReference>
<gene>
    <name evidence="2" type="ORF">AVEN_200855_1</name>
</gene>
<accession>A0A4Y2DRN4</accession>
<feature type="region of interest" description="Disordered" evidence="1">
    <location>
        <begin position="1"/>
        <end position="22"/>
    </location>
</feature>
<comment type="caution">
    <text evidence="2">The sequence shown here is derived from an EMBL/GenBank/DDBJ whole genome shotgun (WGS) entry which is preliminary data.</text>
</comment>
<feature type="compositionally biased region" description="Acidic residues" evidence="1">
    <location>
        <begin position="9"/>
        <end position="22"/>
    </location>
</feature>
<feature type="non-terminal residue" evidence="2">
    <location>
        <position position="1"/>
    </location>
</feature>
<keyword evidence="3" id="KW-1185">Reference proteome</keyword>
<reference evidence="2 3" key="1">
    <citation type="journal article" date="2019" name="Sci. Rep.">
        <title>Orb-weaving spider Araneus ventricosus genome elucidates the spidroin gene catalogue.</title>
        <authorList>
            <person name="Kono N."/>
            <person name="Nakamura H."/>
            <person name="Ohtoshi R."/>
            <person name="Moran D.A.P."/>
            <person name="Shinohara A."/>
            <person name="Yoshida Y."/>
            <person name="Fujiwara M."/>
            <person name="Mori M."/>
            <person name="Tomita M."/>
            <person name="Arakawa K."/>
        </authorList>
    </citation>
    <scope>NUCLEOTIDE SEQUENCE [LARGE SCALE GENOMIC DNA]</scope>
</reference>
<proteinExistence type="predicted"/>
<name>A0A4Y2DRN4_ARAVE</name>
<evidence type="ECO:0000313" key="2">
    <source>
        <dbReference type="EMBL" id="GBM19513.1"/>
    </source>
</evidence>
<dbReference type="EMBL" id="BGPR01167721">
    <property type="protein sequence ID" value="GBM19513.1"/>
    <property type="molecule type" value="Genomic_DNA"/>
</dbReference>
<organism evidence="2 3">
    <name type="scientific">Araneus ventricosus</name>
    <name type="common">Orbweaver spider</name>
    <name type="synonym">Epeira ventricosa</name>
    <dbReference type="NCBI Taxonomy" id="182803"/>
    <lineage>
        <taxon>Eukaryota</taxon>
        <taxon>Metazoa</taxon>
        <taxon>Ecdysozoa</taxon>
        <taxon>Arthropoda</taxon>
        <taxon>Chelicerata</taxon>
        <taxon>Arachnida</taxon>
        <taxon>Araneae</taxon>
        <taxon>Araneomorphae</taxon>
        <taxon>Entelegynae</taxon>
        <taxon>Araneoidea</taxon>
        <taxon>Araneidae</taxon>
        <taxon>Araneus</taxon>
    </lineage>
</organism>
<evidence type="ECO:0000313" key="3">
    <source>
        <dbReference type="Proteomes" id="UP000499080"/>
    </source>
</evidence>
<protein>
    <submittedName>
        <fullName evidence="2">Uncharacterized protein</fullName>
    </submittedName>
</protein>
<sequence>RFRKLLAEVETDEDPDFDSDDNVPEDVLEEIFQIMKISANMLRNRKMKELLEMKK</sequence>
<dbReference type="AlphaFoldDB" id="A0A4Y2DRN4"/>